<dbReference type="GO" id="GO:0004534">
    <property type="term" value="F:5'-3' RNA exonuclease activity"/>
    <property type="evidence" value="ECO:0007669"/>
    <property type="project" value="TreeGrafter"/>
</dbReference>
<organism evidence="5">
    <name type="scientific">Myxobolus squamalis</name>
    <name type="common">Myxosporean</name>
    <dbReference type="NCBI Taxonomy" id="59785"/>
    <lineage>
        <taxon>Eukaryota</taxon>
        <taxon>Metazoa</taxon>
        <taxon>Cnidaria</taxon>
        <taxon>Myxozoa</taxon>
        <taxon>Myxosporea</taxon>
        <taxon>Bivalvulida</taxon>
        <taxon>Platysporina</taxon>
        <taxon>Myxobolidae</taxon>
        <taxon>Myxobolus</taxon>
    </lineage>
</organism>
<evidence type="ECO:0000256" key="2">
    <source>
        <dbReference type="ARBA" id="ARBA00022664"/>
    </source>
</evidence>
<dbReference type="Gene3D" id="3.60.15.10">
    <property type="entry name" value="Ribonuclease Z/Hydroxyacylglutathione hydrolase-like"/>
    <property type="match status" value="1"/>
</dbReference>
<protein>
    <submittedName>
        <fullName evidence="5">Cleavage and polyadenylation specificity factor subunit 3 (Trinotate prediction)</fullName>
    </submittedName>
</protein>
<keyword evidence="2" id="KW-0507">mRNA processing</keyword>
<dbReference type="InterPro" id="IPR050698">
    <property type="entry name" value="MBL"/>
</dbReference>
<dbReference type="InterPro" id="IPR036866">
    <property type="entry name" value="RibonucZ/Hydroxyglut_hydro"/>
</dbReference>
<keyword evidence="3" id="KW-0539">Nucleus</keyword>
<name>A0A6B2FVZ4_MYXSQ</name>
<dbReference type="PANTHER" id="PTHR11203:SF11">
    <property type="entry name" value="CLEAVAGE AND POLYADENYLATION SPECIFICITY FACTOR SUBUNIT 3"/>
    <property type="match status" value="1"/>
</dbReference>
<feature type="domain" description="Pre-mRNA 3'-end-processing endonuclease polyadenylation factor C-term" evidence="4">
    <location>
        <begin position="103"/>
        <end position="301"/>
    </location>
</feature>
<reference evidence="5" key="1">
    <citation type="submission" date="2018-11" db="EMBL/GenBank/DDBJ databases">
        <title>Myxobolus squamalis genome and transcriptome.</title>
        <authorList>
            <person name="Yahalomi D."/>
            <person name="Atkinson S.D."/>
            <person name="Neuhof M."/>
            <person name="Chang E.S."/>
            <person name="Philippe H."/>
            <person name="Cartwright P."/>
            <person name="Bartholomew J.L."/>
            <person name="Huchon D."/>
        </authorList>
    </citation>
    <scope>NUCLEOTIDE SEQUENCE</scope>
    <source>
        <strain evidence="5">71B08</strain>
        <tissue evidence="5">Whole</tissue>
    </source>
</reference>
<dbReference type="InterPro" id="IPR021718">
    <property type="entry name" value="CPSF73-100_C"/>
</dbReference>
<evidence type="ECO:0000259" key="4">
    <source>
        <dbReference type="SMART" id="SM01098"/>
    </source>
</evidence>
<evidence type="ECO:0000256" key="1">
    <source>
        <dbReference type="ARBA" id="ARBA00004123"/>
    </source>
</evidence>
<accession>A0A6B2FVZ4</accession>
<evidence type="ECO:0000313" key="5">
    <source>
        <dbReference type="EMBL" id="NDJ95874.1"/>
    </source>
</evidence>
<proteinExistence type="predicted"/>
<dbReference type="EMBL" id="GHBR01000295">
    <property type="protein sequence ID" value="NDJ95874.1"/>
    <property type="molecule type" value="Transcribed_RNA"/>
</dbReference>
<sequence length="333" mass="38640">MLNWYRKKTEFLDYISFSAHADYNQFKELVEGLLPPIIVLVHGEANEMNRLKTSLLRDLSEKNILEIQIYTPKNTCSLELKFKGEMLAKVYGKLISEDQIKEQPMSGIIIKSGFSYKILSIDEIEKYSELKLTTINQRLEIPFYDDANYLQILFRNLSLLTGNTLDNLFTQDSELCLMLDEIELAIRGNKIILTWGSSLTNDATADAIVAVIMETNKSIENNIEKNIGILPQDDHHYYGLVELLKKNFGNNNVIQLEDKTIVVAFADTKKAIIDPSNRFVVCDVVDTKEKIDRTLFHYFNAIEPFCNCKFYFCFNFFSFAFLDHWFVNKFEEF</sequence>
<dbReference type="GO" id="GO:0006398">
    <property type="term" value="P:mRNA 3'-end processing by stem-loop binding and cleavage"/>
    <property type="evidence" value="ECO:0007669"/>
    <property type="project" value="TreeGrafter"/>
</dbReference>
<dbReference type="PANTHER" id="PTHR11203">
    <property type="entry name" value="CLEAVAGE AND POLYADENYLATION SPECIFICITY FACTOR FAMILY MEMBER"/>
    <property type="match status" value="1"/>
</dbReference>
<dbReference type="SMART" id="SM01098">
    <property type="entry name" value="CPSF73-100_C"/>
    <property type="match status" value="1"/>
</dbReference>
<evidence type="ECO:0000256" key="3">
    <source>
        <dbReference type="ARBA" id="ARBA00023242"/>
    </source>
</evidence>
<dbReference type="GO" id="GO:0005847">
    <property type="term" value="C:mRNA cleavage and polyadenylation specificity factor complex"/>
    <property type="evidence" value="ECO:0007669"/>
    <property type="project" value="TreeGrafter"/>
</dbReference>
<dbReference type="InterPro" id="IPR011108">
    <property type="entry name" value="RMMBL"/>
</dbReference>
<dbReference type="Pfam" id="PF11718">
    <property type="entry name" value="CPSF73-100_C"/>
    <property type="match status" value="1"/>
</dbReference>
<dbReference type="GO" id="GO:0004521">
    <property type="term" value="F:RNA endonuclease activity"/>
    <property type="evidence" value="ECO:0007669"/>
    <property type="project" value="TreeGrafter"/>
</dbReference>
<dbReference type="Pfam" id="PF07521">
    <property type="entry name" value="RMMBL"/>
    <property type="match status" value="1"/>
</dbReference>
<comment type="subcellular location">
    <subcellularLocation>
        <location evidence="1">Nucleus</location>
    </subcellularLocation>
</comment>
<dbReference type="SUPFAM" id="SSF56281">
    <property type="entry name" value="Metallo-hydrolase/oxidoreductase"/>
    <property type="match status" value="1"/>
</dbReference>
<dbReference type="GO" id="GO:0003723">
    <property type="term" value="F:RNA binding"/>
    <property type="evidence" value="ECO:0007669"/>
    <property type="project" value="TreeGrafter"/>
</dbReference>
<dbReference type="AlphaFoldDB" id="A0A6B2FVZ4"/>